<organism evidence="10 11">
    <name type="scientific">Crucibulum laeve</name>
    <dbReference type="NCBI Taxonomy" id="68775"/>
    <lineage>
        <taxon>Eukaryota</taxon>
        <taxon>Fungi</taxon>
        <taxon>Dikarya</taxon>
        <taxon>Basidiomycota</taxon>
        <taxon>Agaricomycotina</taxon>
        <taxon>Agaricomycetes</taxon>
        <taxon>Agaricomycetidae</taxon>
        <taxon>Agaricales</taxon>
        <taxon>Agaricineae</taxon>
        <taxon>Nidulariaceae</taxon>
        <taxon>Crucibulum</taxon>
    </lineage>
</organism>
<feature type="compositionally biased region" description="Acidic residues" evidence="8">
    <location>
        <begin position="561"/>
        <end position="572"/>
    </location>
</feature>
<dbReference type="Gene3D" id="3.30.160.60">
    <property type="entry name" value="Classic Zinc Finger"/>
    <property type="match status" value="4"/>
</dbReference>
<evidence type="ECO:0000256" key="1">
    <source>
        <dbReference type="ARBA" id="ARBA00004123"/>
    </source>
</evidence>
<keyword evidence="4 7" id="KW-0863">Zinc-finger</keyword>
<feature type="compositionally biased region" description="Basic and acidic residues" evidence="8">
    <location>
        <begin position="224"/>
        <end position="242"/>
    </location>
</feature>
<dbReference type="FunFam" id="3.30.160.60:FF:000624">
    <property type="entry name" value="zinc finger protein 697"/>
    <property type="match status" value="1"/>
</dbReference>
<dbReference type="GO" id="GO:0000981">
    <property type="term" value="F:DNA-binding transcription factor activity, RNA polymerase II-specific"/>
    <property type="evidence" value="ECO:0007669"/>
    <property type="project" value="UniProtKB-ARBA"/>
</dbReference>
<feature type="region of interest" description="Disordered" evidence="8">
    <location>
        <begin position="1"/>
        <end position="45"/>
    </location>
</feature>
<dbReference type="PROSITE" id="PS50157">
    <property type="entry name" value="ZINC_FINGER_C2H2_2"/>
    <property type="match status" value="4"/>
</dbReference>
<name>A0A5C3MN43_9AGAR</name>
<evidence type="ECO:0000256" key="5">
    <source>
        <dbReference type="ARBA" id="ARBA00022833"/>
    </source>
</evidence>
<feature type="region of interest" description="Disordered" evidence="8">
    <location>
        <begin position="151"/>
        <end position="263"/>
    </location>
</feature>
<protein>
    <recommendedName>
        <fullName evidence="9">C2H2-type domain-containing protein</fullName>
    </recommendedName>
</protein>
<dbReference type="SUPFAM" id="SSF57667">
    <property type="entry name" value="beta-beta-alpha zinc fingers"/>
    <property type="match status" value="2"/>
</dbReference>
<keyword evidence="11" id="KW-1185">Reference proteome</keyword>
<feature type="compositionally biased region" description="Polar residues" evidence="8">
    <location>
        <begin position="26"/>
        <end position="38"/>
    </location>
</feature>
<dbReference type="FunFam" id="3.30.160.60:FF:000072">
    <property type="entry name" value="zinc finger protein 143 isoform X1"/>
    <property type="match status" value="1"/>
</dbReference>
<dbReference type="InterPro" id="IPR013087">
    <property type="entry name" value="Znf_C2H2_type"/>
</dbReference>
<dbReference type="GO" id="GO:0031519">
    <property type="term" value="C:PcG protein complex"/>
    <property type="evidence" value="ECO:0007669"/>
    <property type="project" value="TreeGrafter"/>
</dbReference>
<feature type="compositionally biased region" description="Basic and acidic residues" evidence="8">
    <location>
        <begin position="152"/>
        <end position="164"/>
    </location>
</feature>
<feature type="domain" description="C2H2-type" evidence="9">
    <location>
        <begin position="422"/>
        <end position="451"/>
    </location>
</feature>
<feature type="domain" description="C2H2-type" evidence="9">
    <location>
        <begin position="392"/>
        <end position="421"/>
    </location>
</feature>
<dbReference type="GO" id="GO:0008270">
    <property type="term" value="F:zinc ion binding"/>
    <property type="evidence" value="ECO:0007669"/>
    <property type="project" value="UniProtKB-KW"/>
</dbReference>
<evidence type="ECO:0000256" key="3">
    <source>
        <dbReference type="ARBA" id="ARBA00022737"/>
    </source>
</evidence>
<feature type="domain" description="C2H2-type" evidence="9">
    <location>
        <begin position="452"/>
        <end position="481"/>
    </location>
</feature>
<evidence type="ECO:0000313" key="11">
    <source>
        <dbReference type="Proteomes" id="UP000308652"/>
    </source>
</evidence>
<evidence type="ECO:0000256" key="4">
    <source>
        <dbReference type="ARBA" id="ARBA00022771"/>
    </source>
</evidence>
<keyword evidence="6" id="KW-0539">Nucleus</keyword>
<dbReference type="FunFam" id="3.30.160.60:FF:000744">
    <property type="entry name" value="zinc finger E-box-binding homeobox 1"/>
    <property type="match status" value="1"/>
</dbReference>
<keyword evidence="3" id="KW-0677">Repeat</keyword>
<comment type="subcellular location">
    <subcellularLocation>
        <location evidence="1">Nucleus</location>
    </subcellularLocation>
</comment>
<gene>
    <name evidence="10" type="ORF">BDQ12DRAFT_676445</name>
</gene>
<dbReference type="GO" id="GO:0000785">
    <property type="term" value="C:chromatin"/>
    <property type="evidence" value="ECO:0007669"/>
    <property type="project" value="TreeGrafter"/>
</dbReference>
<feature type="compositionally biased region" description="Basic and acidic residues" evidence="8">
    <location>
        <begin position="352"/>
        <end position="363"/>
    </location>
</feature>
<dbReference type="FunFam" id="3.30.160.60:FF:000125">
    <property type="entry name" value="Putative zinc finger protein 143"/>
    <property type="match status" value="1"/>
</dbReference>
<dbReference type="AlphaFoldDB" id="A0A5C3MN43"/>
<dbReference type="GO" id="GO:0005667">
    <property type="term" value="C:transcription regulator complex"/>
    <property type="evidence" value="ECO:0007669"/>
    <property type="project" value="TreeGrafter"/>
</dbReference>
<dbReference type="GO" id="GO:0000978">
    <property type="term" value="F:RNA polymerase II cis-regulatory region sequence-specific DNA binding"/>
    <property type="evidence" value="ECO:0007669"/>
    <property type="project" value="TreeGrafter"/>
</dbReference>
<proteinExistence type="predicted"/>
<evidence type="ECO:0000256" key="7">
    <source>
        <dbReference type="PROSITE-ProRule" id="PRU00042"/>
    </source>
</evidence>
<dbReference type="Proteomes" id="UP000308652">
    <property type="component" value="Unassembled WGS sequence"/>
</dbReference>
<dbReference type="STRING" id="68775.A0A5C3MN43"/>
<feature type="region of interest" description="Disordered" evidence="8">
    <location>
        <begin position="554"/>
        <end position="641"/>
    </location>
</feature>
<dbReference type="PANTHER" id="PTHR14003">
    <property type="entry name" value="TRANSCRIPTIONAL REPRESSOR PROTEIN YY"/>
    <property type="match status" value="1"/>
</dbReference>
<keyword evidence="5" id="KW-0862">Zinc</keyword>
<dbReference type="PANTHER" id="PTHR14003:SF22">
    <property type="entry name" value="FINGER DOMAIN PROTEIN, PUTATIVE (AFU_ORTHOLOGUE AFUA_4G11480)-RELATED"/>
    <property type="match status" value="1"/>
</dbReference>
<dbReference type="SMART" id="SM00355">
    <property type="entry name" value="ZnF_C2H2"/>
    <property type="match status" value="4"/>
</dbReference>
<keyword evidence="2" id="KW-0479">Metal-binding</keyword>
<dbReference type="Pfam" id="PF00096">
    <property type="entry name" value="zf-C2H2"/>
    <property type="match status" value="4"/>
</dbReference>
<evidence type="ECO:0000256" key="2">
    <source>
        <dbReference type="ARBA" id="ARBA00022723"/>
    </source>
</evidence>
<evidence type="ECO:0000313" key="10">
    <source>
        <dbReference type="EMBL" id="TFK42581.1"/>
    </source>
</evidence>
<reference evidence="10 11" key="1">
    <citation type="journal article" date="2019" name="Nat. Ecol. Evol.">
        <title>Megaphylogeny resolves global patterns of mushroom evolution.</title>
        <authorList>
            <person name="Varga T."/>
            <person name="Krizsan K."/>
            <person name="Foldi C."/>
            <person name="Dima B."/>
            <person name="Sanchez-Garcia M."/>
            <person name="Sanchez-Ramirez S."/>
            <person name="Szollosi G.J."/>
            <person name="Szarkandi J.G."/>
            <person name="Papp V."/>
            <person name="Albert L."/>
            <person name="Andreopoulos W."/>
            <person name="Angelini C."/>
            <person name="Antonin V."/>
            <person name="Barry K.W."/>
            <person name="Bougher N.L."/>
            <person name="Buchanan P."/>
            <person name="Buyck B."/>
            <person name="Bense V."/>
            <person name="Catcheside P."/>
            <person name="Chovatia M."/>
            <person name="Cooper J."/>
            <person name="Damon W."/>
            <person name="Desjardin D."/>
            <person name="Finy P."/>
            <person name="Geml J."/>
            <person name="Haridas S."/>
            <person name="Hughes K."/>
            <person name="Justo A."/>
            <person name="Karasinski D."/>
            <person name="Kautmanova I."/>
            <person name="Kiss B."/>
            <person name="Kocsube S."/>
            <person name="Kotiranta H."/>
            <person name="LaButti K.M."/>
            <person name="Lechner B.E."/>
            <person name="Liimatainen K."/>
            <person name="Lipzen A."/>
            <person name="Lukacs Z."/>
            <person name="Mihaltcheva S."/>
            <person name="Morgado L.N."/>
            <person name="Niskanen T."/>
            <person name="Noordeloos M.E."/>
            <person name="Ohm R.A."/>
            <person name="Ortiz-Santana B."/>
            <person name="Ovrebo C."/>
            <person name="Racz N."/>
            <person name="Riley R."/>
            <person name="Savchenko A."/>
            <person name="Shiryaev A."/>
            <person name="Soop K."/>
            <person name="Spirin V."/>
            <person name="Szebenyi C."/>
            <person name="Tomsovsky M."/>
            <person name="Tulloss R.E."/>
            <person name="Uehling J."/>
            <person name="Grigoriev I.V."/>
            <person name="Vagvolgyi C."/>
            <person name="Papp T."/>
            <person name="Martin F.M."/>
            <person name="Miettinen O."/>
            <person name="Hibbett D.S."/>
            <person name="Nagy L.G."/>
        </authorList>
    </citation>
    <scope>NUCLEOTIDE SEQUENCE [LARGE SCALE GENOMIC DNA]</scope>
    <source>
        <strain evidence="10 11">CBS 166.37</strain>
    </source>
</reference>
<dbReference type="OrthoDB" id="654211at2759"/>
<evidence type="ECO:0000256" key="6">
    <source>
        <dbReference type="ARBA" id="ARBA00023242"/>
    </source>
</evidence>
<evidence type="ECO:0000256" key="8">
    <source>
        <dbReference type="SAM" id="MobiDB-lite"/>
    </source>
</evidence>
<dbReference type="PROSITE" id="PS00028">
    <property type="entry name" value="ZINC_FINGER_C2H2_1"/>
    <property type="match status" value="4"/>
</dbReference>
<feature type="compositionally biased region" description="Polar residues" evidence="8">
    <location>
        <begin position="244"/>
        <end position="256"/>
    </location>
</feature>
<dbReference type="EMBL" id="ML213592">
    <property type="protein sequence ID" value="TFK42581.1"/>
    <property type="molecule type" value="Genomic_DNA"/>
</dbReference>
<accession>A0A5C3MN43</accession>
<feature type="region of interest" description="Disordered" evidence="8">
    <location>
        <begin position="332"/>
        <end position="363"/>
    </location>
</feature>
<sequence>MDHEEHVLSLSDVVHDEPIGEDSDIQVDTSNPTDNHVPSSASAFDSTSSMLAPLSDTYSVGGTSAHHLSASEPFSVEMLEREIATLLNQNASAASAALLTAAAQQRQSTMDLAGAGMDDQAAGDAIAGIGLSLSGIAAVLHAAQQQAAANERAAEQMATKDSEFAHQQASGIIEKEQKTTRTAPAFHSLTATETPDSSQKRRRQGEGQNASEGSDYLFSDAENGSDRDDLSGENSRHQDLHTPIRSSENHTTSTPSGVMPSVAGEFSDINDIFNQLNAQFGPDATHTHGHELATADSPPVISHTQNVESGLQPPPPAPVLAPLNRTVVQQQPVASTSYVPMSSDPASKKTKKKEEKKGPHTHVCDQEQCQKTFTRRSDLARHMRIHTGERPFVCSHSGCGKTFIQRSALHVHSRVHTGEKPHCCEYPGCGKTFGDSSSLARHRRTHTGKRPYKCEDPTCEKTFTRRTTLTSHMRTHDPSWEPDPNVKYNFKGKRRKVGEHEDDQELVESVRTLSALFQTGGNVLLPTSGDGLPDQPLEVRVASISAEIAAAIAQAQARPYEDEEDDDEDEESGSGQEMGGPETIGPNTSGIRGLGGDVTSTDKSGHIAVEGDDDDDSDAFPMPLRMRKGREAVVTGTKRKR</sequence>
<feature type="domain" description="C2H2-type" evidence="9">
    <location>
        <begin position="362"/>
        <end position="391"/>
    </location>
</feature>
<dbReference type="InterPro" id="IPR036236">
    <property type="entry name" value="Znf_C2H2_sf"/>
</dbReference>
<feature type="compositionally biased region" description="Basic and acidic residues" evidence="8">
    <location>
        <begin position="1"/>
        <end position="18"/>
    </location>
</feature>
<evidence type="ECO:0000259" key="9">
    <source>
        <dbReference type="PROSITE" id="PS50157"/>
    </source>
</evidence>